<accession>A0A4Z2I571</accession>
<evidence type="ECO:0000313" key="2">
    <source>
        <dbReference type="EMBL" id="TNN72373.1"/>
    </source>
</evidence>
<name>A0A4Z2I571_9TELE</name>
<protein>
    <submittedName>
        <fullName evidence="2">Uncharacterized protein</fullName>
    </submittedName>
</protein>
<dbReference type="Proteomes" id="UP000314294">
    <property type="component" value="Unassembled WGS sequence"/>
</dbReference>
<proteinExistence type="predicted"/>
<dbReference type="EMBL" id="SRLO01000138">
    <property type="protein sequence ID" value="TNN72373.1"/>
    <property type="molecule type" value="Genomic_DNA"/>
</dbReference>
<keyword evidence="3" id="KW-1185">Reference proteome</keyword>
<reference evidence="2 3" key="1">
    <citation type="submission" date="2019-03" db="EMBL/GenBank/DDBJ databases">
        <title>First draft genome of Liparis tanakae, snailfish: a comprehensive survey of snailfish specific genes.</title>
        <authorList>
            <person name="Kim W."/>
            <person name="Song I."/>
            <person name="Jeong J.-H."/>
            <person name="Kim D."/>
            <person name="Kim S."/>
            <person name="Ryu S."/>
            <person name="Song J.Y."/>
            <person name="Lee S.K."/>
        </authorList>
    </citation>
    <scope>NUCLEOTIDE SEQUENCE [LARGE SCALE GENOMIC DNA]</scope>
    <source>
        <tissue evidence="2">Muscle</tissue>
    </source>
</reference>
<feature type="region of interest" description="Disordered" evidence="1">
    <location>
        <begin position="1"/>
        <end position="41"/>
    </location>
</feature>
<dbReference type="AlphaFoldDB" id="A0A4Z2I571"/>
<organism evidence="2 3">
    <name type="scientific">Liparis tanakae</name>
    <name type="common">Tanaka's snailfish</name>
    <dbReference type="NCBI Taxonomy" id="230148"/>
    <lineage>
        <taxon>Eukaryota</taxon>
        <taxon>Metazoa</taxon>
        <taxon>Chordata</taxon>
        <taxon>Craniata</taxon>
        <taxon>Vertebrata</taxon>
        <taxon>Euteleostomi</taxon>
        <taxon>Actinopterygii</taxon>
        <taxon>Neopterygii</taxon>
        <taxon>Teleostei</taxon>
        <taxon>Neoteleostei</taxon>
        <taxon>Acanthomorphata</taxon>
        <taxon>Eupercaria</taxon>
        <taxon>Perciformes</taxon>
        <taxon>Cottioidei</taxon>
        <taxon>Cottales</taxon>
        <taxon>Liparidae</taxon>
        <taxon>Liparis</taxon>
    </lineage>
</organism>
<feature type="compositionally biased region" description="Basic and acidic residues" evidence="1">
    <location>
        <begin position="8"/>
        <end position="20"/>
    </location>
</feature>
<evidence type="ECO:0000256" key="1">
    <source>
        <dbReference type="SAM" id="MobiDB-lite"/>
    </source>
</evidence>
<evidence type="ECO:0000313" key="3">
    <source>
        <dbReference type="Proteomes" id="UP000314294"/>
    </source>
</evidence>
<comment type="caution">
    <text evidence="2">The sequence shown here is derived from an EMBL/GenBank/DDBJ whole genome shotgun (WGS) entry which is preliminary data.</text>
</comment>
<gene>
    <name evidence="2" type="ORF">EYF80_017412</name>
</gene>
<sequence length="111" mass="12183">MNEITDVSLRDGREEVERRGAPGSKSNGNRFTNTRELKGGETLRLNEQPANKMSVHGSTAACGVRVKDGRGTREANLKKPDAASTERALAKGRCHGRQMRYLFCNLGKVPL</sequence>